<protein>
    <submittedName>
        <fullName evidence="6">Type IV secretion protein Rhs</fullName>
    </submittedName>
</protein>
<dbReference type="InterPro" id="IPR050708">
    <property type="entry name" value="T6SS_VgrG/RHS"/>
</dbReference>
<dbReference type="InterPro" id="IPR056823">
    <property type="entry name" value="TEN-like_YD-shell"/>
</dbReference>
<feature type="domain" description="Tox-ART-HYD1" evidence="3">
    <location>
        <begin position="1469"/>
        <end position="1555"/>
    </location>
</feature>
<feature type="domain" description="Teneurin-like YD-shell" evidence="5">
    <location>
        <begin position="996"/>
        <end position="1090"/>
    </location>
</feature>
<evidence type="ECO:0000313" key="6">
    <source>
        <dbReference type="EMBL" id="MRJ19859.1"/>
    </source>
</evidence>
<dbReference type="PRINTS" id="PR00394">
    <property type="entry name" value="RHSPROTEIN"/>
</dbReference>
<gene>
    <name evidence="6" type="ORF">FRT60_05780</name>
</gene>
<feature type="domain" description="Teneurin-like YD-shell" evidence="5">
    <location>
        <begin position="1107"/>
        <end position="1399"/>
    </location>
</feature>
<reference evidence="6 7" key="1">
    <citation type="submission" date="2019-08" db="EMBL/GenBank/DDBJ databases">
        <title>Pseudomonas haemolytica sp. nov. isolated from raw milk and skim milk concentrate.</title>
        <authorList>
            <person name="Hofmann K."/>
            <person name="Huptas C."/>
            <person name="Doll E."/>
            <person name="Scherer S."/>
            <person name="Wenning M."/>
        </authorList>
    </citation>
    <scope>NUCLEOTIDE SEQUENCE [LARGE SCALE GENOMIC DNA]</scope>
    <source>
        <strain evidence="6 7">DSM 108988</strain>
    </source>
</reference>
<dbReference type="Pfam" id="PF20148">
    <property type="entry name" value="DUF6531"/>
    <property type="match status" value="1"/>
</dbReference>
<dbReference type="InterPro" id="IPR006530">
    <property type="entry name" value="YD"/>
</dbReference>
<organism evidence="6 7">
    <name type="scientific">Pseudomonas haemolytica</name>
    <dbReference type="NCBI Taxonomy" id="2600065"/>
    <lineage>
        <taxon>Bacteria</taxon>
        <taxon>Pseudomonadati</taxon>
        <taxon>Pseudomonadota</taxon>
        <taxon>Gammaproteobacteria</taxon>
        <taxon>Pseudomonadales</taxon>
        <taxon>Pseudomonadaceae</taxon>
        <taxon>Pseudomonas</taxon>
    </lineage>
</organism>
<dbReference type="EMBL" id="VOIX01000002">
    <property type="protein sequence ID" value="MRJ19859.1"/>
    <property type="molecule type" value="Genomic_DNA"/>
</dbReference>
<sequence length="1564" mass="176997">MIPVIGKFVLTPMNAKTPDVESVFRDLRDCLNTFDQWAESFWSFSALEVEQVFMVGDEVALVAPISSTTQSRTTAMCKAQGSLTLVHLFESAQFVPIGNTPVMLQAIARDGSPVGAPIHRTIGPSGILEVNDCSRDQQYQITFYPNVSKDHVKALYASYESVIDGLEADLRKQWEERFEPQWADFAKAPAYKRSGMQGIAFAAGFGKAFYNLWDNITELYDLLANLRSNSEKLLKYISPAELDALLKLGKDAIAKGLLILSDEPLLFIYLSAVVGWIRMLPPPEMYELLGEITGEVLINLLLIWATRGMGVQVRLGTQVLGHIKSGRARALLELLAKQLVGPGLGPHVEAAKPLLLGSAATPVKAVSVAPLKAGENLVANSVPAVRNKTRQTVLVRQEPVDDVPAVASNPKGDAAAPANKTATNGCPVSMVTGEELLTLTDGALDGIFPFEWTRLYRTSAVELECGLGFGWSHSLAHQLVVSGDSVVWTDHENRRTRFPLPTDSRPAITNSLAEAAIYLGSTPDELVLAQASRFYHFRDGVLVSISDAYDNRLRIGRDYSGRIERLDNGVGRSLLLRYELDRIVAVDYQVHRAKGREPYVWVTEQNVVSYAYDEDGRLVCATNAVGESEGYRYDDQHVIVERQLAGGASCFWAWEGAGKAARCVRHWASFSQMDTRYAWGDDGRVTVHNADGSQEVYVHDDRARLVQRIDPDGAQHFKSYDEKGRLTVEQDPLGAVTAYQYDEAGRLVALFPGDDEPTSYEHDNGFVRVVRRGEAVWKYERNNQGDVTRRTDPDGQVTDYSYNKHGQLTGVWYPDHSCHRLVWNERGQLVEEQLPNGAIKRYRYDDLGRQIGREDEHGALTQYQWDSVGRLIRLVLPGGAFREFSYNPYGKIIAERDELGHVTRYEYADGLHLISRRINADGTQVKYRYDNVRLLLTEIENEVGETYQLDYHPNGLIQQETGFDGQRTAYAYDLNGNLLEKTEHGDDGSQLVTRYERDHAGRLVRKILPDNSVVDYAYDRQGNLLSVEDGHWALAYEYDRQNRLTAEHQGWGTLRYSYDACGQLQKLRLPDNNRLTFNHDKGGHLATVELNGEVLTSHLFKSSREHQRQQGQLLSHYHYDEQNRLHAHAVTQQQNHLYQRQYDYDKSGNLTRLLDTRKGQHDYRYDPLARLTRADHSQDVQERFGHNPAGNLLMQDRPGPDIVAANRLVIQGDRHYDYDAFGNLICERRGKGHQLVTEYRYDCQHRLIGVTKPNGETASYRYDPFGRRISKTVDDITTEFFWQGDKLIAEHHADCHRSYIYEPDSFRPLVLLEGYGPKDTKPYHYQLDHLGTPQELNTPEGEIVWSAHYRAYGQIARFDVGKIDNPLRFQGQYFDQESGLHYNRHRYYNPDIGRYLTPDPVKLAGGINGYRYVPNPTGWVDPLGLNSCPGRDGCKPTHNVDDSTKHAKANNGEPTLPAPASTPERTVRVRHYTNRKGSKGIEKDGVILAQDNNRVYLEPAKNKILSPVDAQDKYQIEKSKGRDYIEMDVPESRLEWVKNPRYNVMELTVRGNLEINNPKFTRRK</sequence>
<feature type="domain" description="DUF6531" evidence="4">
    <location>
        <begin position="425"/>
        <end position="498"/>
    </location>
</feature>
<keyword evidence="1" id="KW-0677">Repeat</keyword>
<evidence type="ECO:0000256" key="1">
    <source>
        <dbReference type="ARBA" id="ARBA00022737"/>
    </source>
</evidence>
<dbReference type="NCBIfam" id="TIGR01643">
    <property type="entry name" value="YD_repeat_2x"/>
    <property type="match status" value="8"/>
</dbReference>
<dbReference type="Gene3D" id="2.180.10.10">
    <property type="entry name" value="RHS repeat-associated core"/>
    <property type="match status" value="4"/>
</dbReference>
<accession>A0A646NV79</accession>
<dbReference type="Pfam" id="PF15633">
    <property type="entry name" value="Tox-ART-HYD1"/>
    <property type="match status" value="1"/>
</dbReference>
<evidence type="ECO:0000259" key="4">
    <source>
        <dbReference type="Pfam" id="PF20148"/>
    </source>
</evidence>
<evidence type="ECO:0000259" key="3">
    <source>
        <dbReference type="Pfam" id="PF15633"/>
    </source>
</evidence>
<proteinExistence type="predicted"/>
<feature type="compositionally biased region" description="Basic and acidic residues" evidence="2">
    <location>
        <begin position="1436"/>
        <end position="1445"/>
    </location>
</feature>
<name>A0A646NV79_9PSED</name>
<dbReference type="Proteomes" id="UP000432048">
    <property type="component" value="Unassembled WGS sequence"/>
</dbReference>
<evidence type="ECO:0000256" key="2">
    <source>
        <dbReference type="SAM" id="MobiDB-lite"/>
    </source>
</evidence>
<dbReference type="SUPFAM" id="SSF69304">
    <property type="entry name" value="Tricorn protease N-terminal domain"/>
    <property type="match status" value="1"/>
</dbReference>
<comment type="caution">
    <text evidence="6">The sequence shown here is derived from an EMBL/GenBank/DDBJ whole genome shotgun (WGS) entry which is preliminary data.</text>
</comment>
<dbReference type="NCBIfam" id="TIGR03696">
    <property type="entry name" value="Rhs_assc_core"/>
    <property type="match status" value="1"/>
</dbReference>
<evidence type="ECO:0000259" key="5">
    <source>
        <dbReference type="Pfam" id="PF25023"/>
    </source>
</evidence>
<dbReference type="InterPro" id="IPR028920">
    <property type="entry name" value="Tox-ART-HYD1_dom"/>
</dbReference>
<dbReference type="RefSeq" id="WP_153837795.1">
    <property type="nucleotide sequence ID" value="NZ_VOIX01000002.1"/>
</dbReference>
<dbReference type="InterPro" id="IPR045351">
    <property type="entry name" value="DUF6531"/>
</dbReference>
<evidence type="ECO:0000313" key="7">
    <source>
        <dbReference type="Proteomes" id="UP000432048"/>
    </source>
</evidence>
<dbReference type="SUPFAM" id="SSF69322">
    <property type="entry name" value="Tricorn protease domain 2"/>
    <property type="match status" value="1"/>
</dbReference>
<dbReference type="Pfam" id="PF25023">
    <property type="entry name" value="TEN_YD-shell"/>
    <property type="match status" value="3"/>
</dbReference>
<feature type="region of interest" description="Disordered" evidence="2">
    <location>
        <begin position="1436"/>
        <end position="1466"/>
    </location>
</feature>
<dbReference type="PANTHER" id="PTHR32305">
    <property type="match status" value="1"/>
</dbReference>
<dbReference type="PANTHER" id="PTHR32305:SF15">
    <property type="entry name" value="PROTEIN RHSA-RELATED"/>
    <property type="match status" value="1"/>
</dbReference>
<feature type="domain" description="Teneurin-like YD-shell" evidence="5">
    <location>
        <begin position="740"/>
        <end position="938"/>
    </location>
</feature>
<dbReference type="InterPro" id="IPR022385">
    <property type="entry name" value="Rhs_assc_core"/>
</dbReference>